<name>A0AAV7B0L1_ENGPU</name>
<organism evidence="1 2">
    <name type="scientific">Engystomops pustulosus</name>
    <name type="common">Tungara frog</name>
    <name type="synonym">Physalaemus pustulosus</name>
    <dbReference type="NCBI Taxonomy" id="76066"/>
    <lineage>
        <taxon>Eukaryota</taxon>
        <taxon>Metazoa</taxon>
        <taxon>Chordata</taxon>
        <taxon>Craniata</taxon>
        <taxon>Vertebrata</taxon>
        <taxon>Euteleostomi</taxon>
        <taxon>Amphibia</taxon>
        <taxon>Batrachia</taxon>
        <taxon>Anura</taxon>
        <taxon>Neobatrachia</taxon>
        <taxon>Hyloidea</taxon>
        <taxon>Leptodactylidae</taxon>
        <taxon>Leiuperinae</taxon>
        <taxon>Engystomops</taxon>
    </lineage>
</organism>
<evidence type="ECO:0000313" key="2">
    <source>
        <dbReference type="Proteomes" id="UP000824782"/>
    </source>
</evidence>
<dbReference type="Proteomes" id="UP000824782">
    <property type="component" value="Unassembled WGS sequence"/>
</dbReference>
<proteinExistence type="predicted"/>
<accession>A0AAV7B0L1</accession>
<comment type="caution">
    <text evidence="1">The sequence shown here is derived from an EMBL/GenBank/DDBJ whole genome shotgun (WGS) entry which is preliminary data.</text>
</comment>
<sequence>MKAGDLGAVIHLRGELGRPLTNMYTTCPSQYFTEELPQDPGGKGSLSISDMFYPSKHITTYQPLLTPRQGILPILIPYQLEAEHTNK</sequence>
<dbReference type="EMBL" id="WNYA01000006">
    <property type="protein sequence ID" value="KAG8566996.1"/>
    <property type="molecule type" value="Genomic_DNA"/>
</dbReference>
<protein>
    <submittedName>
        <fullName evidence="1">Uncharacterized protein</fullName>
    </submittedName>
</protein>
<keyword evidence="2" id="KW-1185">Reference proteome</keyword>
<reference evidence="1" key="1">
    <citation type="thesis" date="2020" institute="ProQuest LLC" country="789 East Eisenhower Parkway, Ann Arbor, MI, USA">
        <title>Comparative Genomics and Chromosome Evolution.</title>
        <authorList>
            <person name="Mudd A.B."/>
        </authorList>
    </citation>
    <scope>NUCLEOTIDE SEQUENCE</scope>
    <source>
        <strain evidence="1">237g6f4</strain>
        <tissue evidence="1">Blood</tissue>
    </source>
</reference>
<gene>
    <name evidence="1" type="ORF">GDO81_013462</name>
</gene>
<dbReference type="AlphaFoldDB" id="A0AAV7B0L1"/>
<evidence type="ECO:0000313" key="1">
    <source>
        <dbReference type="EMBL" id="KAG8566996.1"/>
    </source>
</evidence>